<dbReference type="SUPFAM" id="SSF50729">
    <property type="entry name" value="PH domain-like"/>
    <property type="match status" value="1"/>
</dbReference>
<dbReference type="CTD" id="199786"/>
<dbReference type="Pfam" id="PF26089">
    <property type="entry name" value="PH_Niban2"/>
    <property type="match status" value="1"/>
</dbReference>
<protein>
    <submittedName>
        <fullName evidence="4">Niban-like protein 2</fullName>
    </submittedName>
</protein>
<dbReference type="InterPro" id="IPR001849">
    <property type="entry name" value="PH_domain"/>
</dbReference>
<dbReference type="RefSeq" id="XP_006876386.1">
    <property type="nucleotide sequence ID" value="XM_006876324.1"/>
</dbReference>
<dbReference type="GeneID" id="102819237"/>
<dbReference type="InterPro" id="IPR059060">
    <property type="entry name" value="Niban_1/2/3_dom"/>
</dbReference>
<evidence type="ECO:0000313" key="3">
    <source>
        <dbReference type="Proteomes" id="UP000504623"/>
    </source>
</evidence>
<keyword evidence="3" id="KW-1185">Reference proteome</keyword>
<dbReference type="InterPro" id="IPR026088">
    <property type="entry name" value="Niban-like"/>
</dbReference>
<dbReference type="Proteomes" id="UP000504623">
    <property type="component" value="Unplaced"/>
</dbReference>
<accession>A0A9B0U5Y9</accession>
<organism evidence="3 4">
    <name type="scientific">Chrysochloris asiatica</name>
    <name type="common">Cape golden mole</name>
    <dbReference type="NCBI Taxonomy" id="185453"/>
    <lineage>
        <taxon>Eukaryota</taxon>
        <taxon>Metazoa</taxon>
        <taxon>Chordata</taxon>
        <taxon>Craniata</taxon>
        <taxon>Vertebrata</taxon>
        <taxon>Euteleostomi</taxon>
        <taxon>Mammalia</taxon>
        <taxon>Eutheria</taxon>
        <taxon>Afrotheria</taxon>
        <taxon>Chrysochloridae</taxon>
        <taxon>Chrysochlorinae</taxon>
        <taxon>Chrysochloris</taxon>
    </lineage>
</organism>
<reference evidence="4" key="1">
    <citation type="submission" date="2025-08" db="UniProtKB">
        <authorList>
            <consortium name="RefSeq"/>
        </authorList>
    </citation>
    <scope>IDENTIFICATION</scope>
    <source>
        <tissue evidence="4">Spleen</tissue>
    </source>
</reference>
<sequence>MGGRPSSPLDKRQQQHLKDQVDALLKNFLPSYRRQLAASVLRQISRELGPQEPAGCQLMRSKKLPRVREHRGPLTQLRGHPPRWQPTFCVLRGDGRLEWFNRREEYENGGKPLGSTTLTGYVVLTSQQEYLRLLDTLCPDSSEGHAQEEPDPLQDMPESFPLFLQHPYRRHLCFSTATAEMQRAWKLALQGGIRLRGTVLQRSSAPAARAFLDAVRMYRQHQGHFGDDDVTLGSDAEVLTAVLMQELLPALCSQTAPSLRGTGRARAWVWTELLDAVHAAVLAGVSAELRAFQPEKDKLLATLERTIRPDVDQTLRLRAQVAGKMRAKIQGPLESCLRREVGAQLAWVTQSLQSTVGATLAAVRTLLAQSIDRLFRHLRGNPSGARLRREVYSFGEMPWDLELMQMCYREAEQNKERLGQLVKPFGFLGTQSLVFRVQDLAQQLMADATATFLQLADQCLTVALDCQQAVQQLEKVKGRVLKKFQYDGDAMQRRFIRECLVRVFLPFVLGQLEPRCKRELPEDQGDILVGCGQALTVDGIYEDVVQGVLLQRIDQELKKVLGASDVPCAPDGFFDAPWEQEGSVLLYLKYQTWVAFKNRNLLCLSSPMRNTEAKRGRGACPRLPRSSTRVQPLCLLREHSRAESSSTSTPISS</sequence>
<dbReference type="PANTHER" id="PTHR14392:SF4">
    <property type="entry name" value="PROTEIN NIBAN 3"/>
    <property type="match status" value="1"/>
</dbReference>
<dbReference type="PANTHER" id="PTHR14392">
    <property type="entry name" value="NIBAN FAMILY MEMBER"/>
    <property type="match status" value="1"/>
</dbReference>
<dbReference type="InterPro" id="IPR011993">
    <property type="entry name" value="PH-like_dom_sf"/>
</dbReference>
<evidence type="ECO:0000256" key="1">
    <source>
        <dbReference type="ARBA" id="ARBA00010251"/>
    </source>
</evidence>
<dbReference type="CDD" id="cd23949">
    <property type="entry name" value="Niban-like"/>
    <property type="match status" value="1"/>
</dbReference>
<dbReference type="AlphaFoldDB" id="A0A9B0U5Y9"/>
<feature type="domain" description="PH" evidence="2">
    <location>
        <begin position="68"/>
        <end position="196"/>
    </location>
</feature>
<proteinExistence type="inferred from homology"/>
<dbReference type="Gene3D" id="2.30.29.30">
    <property type="entry name" value="Pleckstrin-homology domain (PH domain)/Phosphotyrosine-binding domain (PTB)"/>
    <property type="match status" value="1"/>
</dbReference>
<name>A0A9B0U5Y9_CHRAS</name>
<dbReference type="OrthoDB" id="9412522at2759"/>
<evidence type="ECO:0000313" key="4">
    <source>
        <dbReference type="RefSeq" id="XP_006876386.1"/>
    </source>
</evidence>
<comment type="similarity">
    <text evidence="1">Belongs to the Niban family.</text>
</comment>
<dbReference type="Pfam" id="PF26086">
    <property type="entry name" value="Niban2"/>
    <property type="match status" value="1"/>
</dbReference>
<evidence type="ECO:0000259" key="2">
    <source>
        <dbReference type="SMART" id="SM00233"/>
    </source>
</evidence>
<dbReference type="SMART" id="SM00233">
    <property type="entry name" value="PH"/>
    <property type="match status" value="1"/>
</dbReference>
<gene>
    <name evidence="4" type="primary">FAM129C</name>
</gene>